<dbReference type="RefSeq" id="WP_377790421.1">
    <property type="nucleotide sequence ID" value="NZ_JBHLYQ010000153.1"/>
</dbReference>
<evidence type="ECO:0000256" key="3">
    <source>
        <dbReference type="ARBA" id="ARBA00024247"/>
    </source>
</evidence>
<name>A0ABV6C4Z9_9ACTN</name>
<dbReference type="InterPro" id="IPR044672">
    <property type="entry name" value="MOCS2A"/>
</dbReference>
<dbReference type="CDD" id="cd00754">
    <property type="entry name" value="Ubl_MoaD"/>
    <property type="match status" value="1"/>
</dbReference>
<dbReference type="InterPro" id="IPR003749">
    <property type="entry name" value="ThiS/MoaD-like"/>
</dbReference>
<dbReference type="PANTHER" id="PTHR33359">
    <property type="entry name" value="MOLYBDOPTERIN SYNTHASE SULFUR CARRIER SUBUNIT"/>
    <property type="match status" value="1"/>
</dbReference>
<organism evidence="4 5">
    <name type="scientific">Aciditerrimonas ferrireducens</name>
    <dbReference type="NCBI Taxonomy" id="667306"/>
    <lineage>
        <taxon>Bacteria</taxon>
        <taxon>Bacillati</taxon>
        <taxon>Actinomycetota</taxon>
        <taxon>Acidimicrobiia</taxon>
        <taxon>Acidimicrobiales</taxon>
        <taxon>Acidimicrobiaceae</taxon>
        <taxon>Aciditerrimonas</taxon>
    </lineage>
</organism>
<accession>A0ABV6C4Z9</accession>
<keyword evidence="5" id="KW-1185">Reference proteome</keyword>
<gene>
    <name evidence="4" type="ORF">ACFFRE_11605</name>
</gene>
<evidence type="ECO:0000313" key="5">
    <source>
        <dbReference type="Proteomes" id="UP001589788"/>
    </source>
</evidence>
<evidence type="ECO:0000256" key="2">
    <source>
        <dbReference type="ARBA" id="ARBA00024200"/>
    </source>
</evidence>
<sequence>MAVVTVRFFGPAAEAAGCRSLSVDADDVARALEEVLARCGPNLAAVLERSALWRNGEPADRATPLAPGDELAVLPPVSGG</sequence>
<dbReference type="Pfam" id="PF02597">
    <property type="entry name" value="ThiS"/>
    <property type="match status" value="1"/>
</dbReference>
<comment type="caution">
    <text evidence="4">The sequence shown here is derived from an EMBL/GenBank/DDBJ whole genome shotgun (WGS) entry which is preliminary data.</text>
</comment>
<dbReference type="SUPFAM" id="SSF54285">
    <property type="entry name" value="MoaD/ThiS"/>
    <property type="match status" value="1"/>
</dbReference>
<comment type="similarity">
    <text evidence="2">Belongs to the MoaD family.</text>
</comment>
<proteinExistence type="inferred from homology"/>
<evidence type="ECO:0000313" key="4">
    <source>
        <dbReference type="EMBL" id="MFC0082777.1"/>
    </source>
</evidence>
<dbReference type="InterPro" id="IPR012675">
    <property type="entry name" value="Beta-grasp_dom_sf"/>
</dbReference>
<reference evidence="4 5" key="1">
    <citation type="submission" date="2024-09" db="EMBL/GenBank/DDBJ databases">
        <authorList>
            <person name="Sun Q."/>
            <person name="Mori K."/>
        </authorList>
    </citation>
    <scope>NUCLEOTIDE SEQUENCE [LARGE SCALE GENOMIC DNA]</scope>
    <source>
        <strain evidence="4 5">JCM 15389</strain>
    </source>
</reference>
<dbReference type="EMBL" id="JBHLYQ010000153">
    <property type="protein sequence ID" value="MFC0082777.1"/>
    <property type="molecule type" value="Genomic_DNA"/>
</dbReference>
<dbReference type="Gene3D" id="3.10.20.30">
    <property type="match status" value="1"/>
</dbReference>
<dbReference type="InterPro" id="IPR016155">
    <property type="entry name" value="Mopterin_synth/thiamin_S_b"/>
</dbReference>
<dbReference type="Proteomes" id="UP001589788">
    <property type="component" value="Unassembled WGS sequence"/>
</dbReference>
<keyword evidence="1" id="KW-0547">Nucleotide-binding</keyword>
<dbReference type="PANTHER" id="PTHR33359:SF1">
    <property type="entry name" value="MOLYBDOPTERIN SYNTHASE SULFUR CARRIER SUBUNIT"/>
    <property type="match status" value="1"/>
</dbReference>
<protein>
    <recommendedName>
        <fullName evidence="3">Molybdopterin synthase sulfur carrier subunit</fullName>
    </recommendedName>
</protein>
<evidence type="ECO:0000256" key="1">
    <source>
        <dbReference type="ARBA" id="ARBA00022741"/>
    </source>
</evidence>